<dbReference type="EMBL" id="GL376626">
    <property type="status" value="NOT_ANNOTATED_CDS"/>
    <property type="molecule type" value="Genomic_DNA"/>
</dbReference>
<protein>
    <submittedName>
        <fullName evidence="1">Uncharacterized protein</fullName>
    </submittedName>
</protein>
<proteinExistence type="predicted"/>
<reference evidence="2" key="2">
    <citation type="submission" date="2010-04" db="EMBL/GenBank/DDBJ databases">
        <authorList>
            <person name="Buell R."/>
            <person name="Hamilton J."/>
            <person name="Hostetler J."/>
        </authorList>
    </citation>
    <scope>NUCLEOTIDE SEQUENCE [LARGE SCALE GENOMIC DNA]</scope>
    <source>
        <strain evidence="2">DAOM:BR144</strain>
    </source>
</reference>
<evidence type="ECO:0000313" key="2">
    <source>
        <dbReference type="Proteomes" id="UP000019132"/>
    </source>
</evidence>
<dbReference type="InParanoid" id="K3W9H2"/>
<organism evidence="1 2">
    <name type="scientific">Globisporangium ultimum (strain ATCC 200006 / CBS 805.95 / DAOM BR144)</name>
    <name type="common">Pythium ultimum</name>
    <dbReference type="NCBI Taxonomy" id="431595"/>
    <lineage>
        <taxon>Eukaryota</taxon>
        <taxon>Sar</taxon>
        <taxon>Stramenopiles</taxon>
        <taxon>Oomycota</taxon>
        <taxon>Peronosporomycetes</taxon>
        <taxon>Pythiales</taxon>
        <taxon>Pythiaceae</taxon>
        <taxon>Globisporangium</taxon>
    </lineage>
</organism>
<evidence type="ECO:0000313" key="1">
    <source>
        <dbReference type="EnsemblProtists" id="PYU1_T001613"/>
    </source>
</evidence>
<name>K3W9H2_GLOUD</name>
<reference evidence="1" key="3">
    <citation type="submission" date="2015-02" db="UniProtKB">
        <authorList>
            <consortium name="EnsemblProtists"/>
        </authorList>
    </citation>
    <scope>IDENTIFICATION</scope>
    <source>
        <strain evidence="1">DAOM BR144</strain>
    </source>
</reference>
<keyword evidence="2" id="KW-1185">Reference proteome</keyword>
<dbReference type="AlphaFoldDB" id="K3W9H2"/>
<accession>K3W9H2</accession>
<dbReference type="VEuPathDB" id="FungiDB:PYU1_G001613"/>
<dbReference type="EnsemblProtists" id="PYU1_T001613">
    <property type="protein sequence ID" value="PYU1_T001613"/>
    <property type="gene ID" value="PYU1_G001613"/>
</dbReference>
<dbReference type="HOGENOM" id="CLU_1381320_0_0_1"/>
<sequence length="198" mass="22532">AKLDLAWQRIAKNQLAYRRQSEAENRFLKSELRHAIHMAQRALTKLQDADGFTELITDVDASFARLDDVFQERGIDQIASDVRHYECIKNDFSKGCQCFELTNVSIKPFDSRMTTGKLWKTLLTLLIVQAESSTELIWKTDDGFAINYHSERPIGENLPPSKVVMKRYTCPGDRFVVVWRACTELNGSLLGTVADETG</sequence>
<reference evidence="2" key="1">
    <citation type="journal article" date="2010" name="Genome Biol.">
        <title>Genome sequence of the necrotrophic plant pathogen Pythium ultimum reveals original pathogenicity mechanisms and effector repertoire.</title>
        <authorList>
            <person name="Levesque C.A."/>
            <person name="Brouwer H."/>
            <person name="Cano L."/>
            <person name="Hamilton J.P."/>
            <person name="Holt C."/>
            <person name="Huitema E."/>
            <person name="Raffaele S."/>
            <person name="Robideau G.P."/>
            <person name="Thines M."/>
            <person name="Win J."/>
            <person name="Zerillo M.M."/>
            <person name="Beakes G.W."/>
            <person name="Boore J.L."/>
            <person name="Busam D."/>
            <person name="Dumas B."/>
            <person name="Ferriera S."/>
            <person name="Fuerstenberg S.I."/>
            <person name="Gachon C.M."/>
            <person name="Gaulin E."/>
            <person name="Govers F."/>
            <person name="Grenville-Briggs L."/>
            <person name="Horner N."/>
            <person name="Hostetler J."/>
            <person name="Jiang R.H."/>
            <person name="Johnson J."/>
            <person name="Krajaejun T."/>
            <person name="Lin H."/>
            <person name="Meijer H.J."/>
            <person name="Moore B."/>
            <person name="Morris P."/>
            <person name="Phuntmart V."/>
            <person name="Puiu D."/>
            <person name="Shetty J."/>
            <person name="Stajich J.E."/>
            <person name="Tripathy S."/>
            <person name="Wawra S."/>
            <person name="van West P."/>
            <person name="Whitty B.R."/>
            <person name="Coutinho P.M."/>
            <person name="Henrissat B."/>
            <person name="Martin F."/>
            <person name="Thomas P.D."/>
            <person name="Tyler B.M."/>
            <person name="De Vries R.P."/>
            <person name="Kamoun S."/>
            <person name="Yandell M."/>
            <person name="Tisserat N."/>
            <person name="Buell C.R."/>
        </authorList>
    </citation>
    <scope>NUCLEOTIDE SEQUENCE</scope>
    <source>
        <strain evidence="2">DAOM:BR144</strain>
    </source>
</reference>
<dbReference type="Proteomes" id="UP000019132">
    <property type="component" value="Unassembled WGS sequence"/>
</dbReference>